<dbReference type="SMART" id="SM00857">
    <property type="entry name" value="Resolvase"/>
    <property type="match status" value="1"/>
</dbReference>
<dbReference type="GO" id="GO:0006355">
    <property type="term" value="P:regulation of DNA-templated transcription"/>
    <property type="evidence" value="ECO:0007669"/>
    <property type="project" value="InterPro"/>
</dbReference>
<dbReference type="KEGG" id="ter:Tery_3670"/>
<gene>
    <name evidence="3" type="ordered locus">Tery_3670</name>
</gene>
<name>Q10YE3_TRIEI</name>
<evidence type="ECO:0000313" key="3">
    <source>
        <dbReference type="EMBL" id="ABG52731.1"/>
    </source>
</evidence>
<dbReference type="NCBIfam" id="NF033518">
    <property type="entry name" value="transpos_IS607"/>
    <property type="match status" value="1"/>
</dbReference>
<dbReference type="InterPro" id="IPR000551">
    <property type="entry name" value="MerR-type_HTH_dom"/>
</dbReference>
<dbReference type="Pfam" id="PF00376">
    <property type="entry name" value="MerR"/>
    <property type="match status" value="1"/>
</dbReference>
<dbReference type="PANTHER" id="PTHR36172">
    <property type="match status" value="1"/>
</dbReference>
<dbReference type="InterPro" id="IPR010093">
    <property type="entry name" value="SinI_DNA-bd"/>
</dbReference>
<dbReference type="InterPro" id="IPR041718">
    <property type="entry name" value="IS607_transposase-like"/>
</dbReference>
<dbReference type="Gene3D" id="1.10.1660.10">
    <property type="match status" value="1"/>
</dbReference>
<dbReference type="PANTHER" id="PTHR36172:SF1">
    <property type="entry name" value="RESOLVASE-RELATED"/>
    <property type="match status" value="1"/>
</dbReference>
<dbReference type="OrthoDB" id="572247at2"/>
<dbReference type="InterPro" id="IPR036162">
    <property type="entry name" value="Resolvase-like_N_sf"/>
</dbReference>
<dbReference type="CDD" id="cd03769">
    <property type="entry name" value="SR_IS607_transposase_like"/>
    <property type="match status" value="1"/>
</dbReference>
<dbReference type="GO" id="GO:0003677">
    <property type="term" value="F:DNA binding"/>
    <property type="evidence" value="ECO:0007669"/>
    <property type="project" value="InterPro"/>
</dbReference>
<dbReference type="AlphaFoldDB" id="Q10YE3"/>
<dbReference type="CDD" id="cd04762">
    <property type="entry name" value="HTH_MerR-trunc"/>
    <property type="match status" value="1"/>
</dbReference>
<reference evidence="3" key="1">
    <citation type="submission" date="2006-06" db="EMBL/GenBank/DDBJ databases">
        <title>Complete sequence of Trichodesmium erythraeum IMS101.</title>
        <authorList>
            <consortium name="US DOE Joint Genome Institute"/>
            <person name="Copeland A."/>
            <person name="Lucas S."/>
            <person name="Lapidus A."/>
            <person name="Barry K."/>
            <person name="Detter J.C."/>
            <person name="Glavina del Rio T."/>
            <person name="Hammon N."/>
            <person name="Israni S."/>
            <person name="Dalin E."/>
            <person name="Tice H."/>
            <person name="Pitluck S."/>
            <person name="Kiss H."/>
            <person name="Munk A.C."/>
            <person name="Brettin T."/>
            <person name="Bruce D."/>
            <person name="Han C."/>
            <person name="Tapia R."/>
            <person name="Gilna P."/>
            <person name="Schmutz J."/>
            <person name="Larimer F."/>
            <person name="Land M."/>
            <person name="Hauser L."/>
            <person name="Kyrpides N."/>
            <person name="Kim E."/>
            <person name="Richardson P."/>
        </authorList>
    </citation>
    <scope>NUCLEOTIDE SEQUENCE [LARGE SCALE GENOMIC DNA]</scope>
    <source>
        <strain evidence="3">IMS101</strain>
    </source>
</reference>
<dbReference type="eggNOG" id="COG2452">
    <property type="taxonomic scope" value="Bacteria"/>
</dbReference>
<dbReference type="InterPro" id="IPR048046">
    <property type="entry name" value="Transpos_IS607"/>
</dbReference>
<dbReference type="EMBL" id="CP000393">
    <property type="protein sequence ID" value="ABG52731.1"/>
    <property type="molecule type" value="Genomic_DNA"/>
</dbReference>
<proteinExistence type="predicted"/>
<dbReference type="PROSITE" id="PS50937">
    <property type="entry name" value="HTH_MERR_2"/>
    <property type="match status" value="1"/>
</dbReference>
<feature type="domain" description="Resolvase/invertase-type recombinase catalytic" evidence="2">
    <location>
        <begin position="56"/>
        <end position="198"/>
    </location>
</feature>
<dbReference type="SUPFAM" id="SSF53041">
    <property type="entry name" value="Resolvase-like"/>
    <property type="match status" value="1"/>
</dbReference>
<evidence type="ECO:0000259" key="2">
    <source>
        <dbReference type="PROSITE" id="PS51736"/>
    </source>
</evidence>
<organism evidence="3">
    <name type="scientific">Trichodesmium erythraeum (strain IMS101)</name>
    <dbReference type="NCBI Taxonomy" id="203124"/>
    <lineage>
        <taxon>Bacteria</taxon>
        <taxon>Bacillati</taxon>
        <taxon>Cyanobacteriota</taxon>
        <taxon>Cyanophyceae</taxon>
        <taxon>Oscillatoriophycideae</taxon>
        <taxon>Oscillatoriales</taxon>
        <taxon>Microcoleaceae</taxon>
        <taxon>Trichodesmium</taxon>
    </lineage>
</organism>
<feature type="domain" description="HTH merR-type" evidence="1">
    <location>
        <begin position="4"/>
        <end position="47"/>
    </location>
</feature>
<dbReference type="Gene3D" id="3.40.50.1390">
    <property type="entry name" value="Resolvase, N-terminal catalytic domain"/>
    <property type="match status" value="1"/>
</dbReference>
<dbReference type="RefSeq" id="WP_011613063.1">
    <property type="nucleotide sequence ID" value="NC_008312.1"/>
</dbReference>
<evidence type="ECO:0000259" key="1">
    <source>
        <dbReference type="PROSITE" id="PS50937"/>
    </source>
</evidence>
<protein>
    <submittedName>
        <fullName evidence="3">DNA binding domain, excisionase family</fullName>
    </submittedName>
</protein>
<dbReference type="Pfam" id="PF00239">
    <property type="entry name" value="Resolvase"/>
    <property type="match status" value="1"/>
</dbReference>
<dbReference type="InterPro" id="IPR006119">
    <property type="entry name" value="Resolv_N"/>
</dbReference>
<dbReference type="PROSITE" id="PS51736">
    <property type="entry name" value="RECOMBINASES_3"/>
    <property type="match status" value="1"/>
</dbReference>
<dbReference type="InterPro" id="IPR009061">
    <property type="entry name" value="DNA-bd_dom_put_sf"/>
</dbReference>
<dbReference type="FunFam" id="3.40.50.1390:FF:000002">
    <property type="entry name" value="ORF1 in transposon ISC1904"/>
    <property type="match status" value="1"/>
</dbReference>
<dbReference type="GO" id="GO:0000150">
    <property type="term" value="F:DNA strand exchange activity"/>
    <property type="evidence" value="ECO:0007669"/>
    <property type="project" value="InterPro"/>
</dbReference>
<dbReference type="InterPro" id="IPR051491">
    <property type="entry name" value="Recombinase/Transposase-rel"/>
</dbReference>
<dbReference type="STRING" id="203124.Tery_3670"/>
<dbReference type="HOGENOM" id="CLU_082093_0_1_3"/>
<dbReference type="SUPFAM" id="SSF46955">
    <property type="entry name" value="Putative DNA-binding domain"/>
    <property type="match status" value="1"/>
</dbReference>
<sequence length="201" mass="22948">MSNLLSIQEAAHLLGVSSNTLRRWEAEGKITSERTIGGHRRYQVSDLLNHKTDASLTIAYARVSGRDQKKELERQIMMLEVYCTNHGWSHEIISDLGSGINYRKKGLIKLLKLITTYQVERLVLSHKDRLLRFGGELIFSLCEQFGVEVVIINHSENSTCEEDLTNDMLEIITIFSARLYGSRSNKNKQIIEELKNIASKL</sequence>
<dbReference type="Gene3D" id="1.10.287.2170">
    <property type="match status" value="1"/>
</dbReference>
<accession>Q10YE3</accession>
<dbReference type="NCBIfam" id="TIGR01764">
    <property type="entry name" value="excise"/>
    <property type="match status" value="1"/>
</dbReference>